<feature type="coiled-coil region" evidence="15">
    <location>
        <begin position="45"/>
        <end position="103"/>
    </location>
</feature>
<feature type="binding site" evidence="12 13">
    <location>
        <position position="285"/>
    </location>
    <ligand>
        <name>L-serine</name>
        <dbReference type="ChEBI" id="CHEBI:33384"/>
    </ligand>
</feature>
<feature type="binding site" evidence="13">
    <location>
        <position position="231"/>
    </location>
    <ligand>
        <name>L-serine</name>
        <dbReference type="ChEBI" id="CHEBI:33384"/>
    </ligand>
</feature>
<comment type="caution">
    <text evidence="17">The sequence shown here is derived from an EMBL/GenBank/DDBJ whole genome shotgun (WGS) entry which is preliminary data.</text>
</comment>
<evidence type="ECO:0000256" key="8">
    <source>
        <dbReference type="ARBA" id="ARBA00022917"/>
    </source>
</evidence>
<evidence type="ECO:0000256" key="4">
    <source>
        <dbReference type="ARBA" id="ARBA00022490"/>
    </source>
</evidence>
<dbReference type="EC" id="6.1.1.11" evidence="12"/>
<evidence type="ECO:0000256" key="10">
    <source>
        <dbReference type="ARBA" id="ARBA00047929"/>
    </source>
</evidence>
<dbReference type="InterPro" id="IPR042103">
    <property type="entry name" value="SerRS_1_N_sf"/>
</dbReference>
<dbReference type="GO" id="GO:0140096">
    <property type="term" value="F:catalytic activity, acting on a protein"/>
    <property type="evidence" value="ECO:0007669"/>
    <property type="project" value="UniProtKB-ARBA"/>
</dbReference>
<dbReference type="InterPro" id="IPR010978">
    <property type="entry name" value="tRNA-bd_arm"/>
</dbReference>
<feature type="binding site" evidence="12 14">
    <location>
        <begin position="349"/>
        <end position="352"/>
    </location>
    <ligand>
        <name>ATP</name>
        <dbReference type="ChEBI" id="CHEBI:30616"/>
    </ligand>
</feature>
<dbReference type="InterPro" id="IPR002317">
    <property type="entry name" value="Ser-tRNA-ligase_type_1"/>
</dbReference>
<feature type="binding site" evidence="12 14">
    <location>
        <begin position="262"/>
        <end position="264"/>
    </location>
    <ligand>
        <name>ATP</name>
        <dbReference type="ChEBI" id="CHEBI:30616"/>
    </ligand>
</feature>
<evidence type="ECO:0000256" key="14">
    <source>
        <dbReference type="PIRSR" id="PIRSR001529-2"/>
    </source>
</evidence>
<keyword evidence="4 12" id="KW-0963">Cytoplasm</keyword>
<dbReference type="Pfam" id="PF00587">
    <property type="entry name" value="tRNA-synt_2b"/>
    <property type="match status" value="1"/>
</dbReference>
<evidence type="ECO:0000256" key="11">
    <source>
        <dbReference type="ARBA" id="ARBA00048823"/>
    </source>
</evidence>
<dbReference type="RefSeq" id="WP_270454963.1">
    <property type="nucleotide sequence ID" value="NZ_JADPIE010000008.1"/>
</dbReference>
<feature type="binding site" evidence="12">
    <location>
        <position position="385"/>
    </location>
    <ligand>
        <name>L-serine</name>
        <dbReference type="ChEBI" id="CHEBI:33384"/>
    </ligand>
</feature>
<dbReference type="InterPro" id="IPR015866">
    <property type="entry name" value="Ser-tRNA-synth_1_N"/>
</dbReference>
<dbReference type="PROSITE" id="PS50862">
    <property type="entry name" value="AA_TRNA_LIGASE_II"/>
    <property type="match status" value="1"/>
</dbReference>
<keyword evidence="8 12" id="KW-0648">Protein biosynthesis</keyword>
<proteinExistence type="inferred from homology"/>
<evidence type="ECO:0000256" key="2">
    <source>
        <dbReference type="ARBA" id="ARBA00005045"/>
    </source>
</evidence>
<evidence type="ECO:0000256" key="6">
    <source>
        <dbReference type="ARBA" id="ARBA00022741"/>
    </source>
</evidence>
<reference evidence="17" key="1">
    <citation type="submission" date="2020-11" db="EMBL/GenBank/DDBJ databases">
        <title>Halonatronomonas betainensis gen. nov., sp. nov. a novel haloalkaliphilic representative of the family Halanaerobiacae capable of betaine degradation.</title>
        <authorList>
            <person name="Boltyanskaya Y."/>
            <person name="Kevbrin V."/>
            <person name="Detkova E."/>
            <person name="Grouzdev D.S."/>
            <person name="Koziaeva V."/>
            <person name="Zhilina T."/>
        </authorList>
    </citation>
    <scope>NUCLEOTIDE SEQUENCE</scope>
    <source>
        <strain evidence="17">Z-7014</strain>
    </source>
</reference>
<gene>
    <name evidence="12 17" type="primary">serS</name>
    <name evidence="17" type="ORF">I0Q91_12480</name>
</gene>
<evidence type="ECO:0000256" key="7">
    <source>
        <dbReference type="ARBA" id="ARBA00022840"/>
    </source>
</evidence>
<organism evidence="17 18">
    <name type="scientific">Halonatronomonas betaini</name>
    <dbReference type="NCBI Taxonomy" id="2778430"/>
    <lineage>
        <taxon>Bacteria</taxon>
        <taxon>Bacillati</taxon>
        <taxon>Bacillota</taxon>
        <taxon>Clostridia</taxon>
        <taxon>Halanaerobiales</taxon>
        <taxon>Halarsenatibacteraceae</taxon>
        <taxon>Halonatronomonas</taxon>
    </lineage>
</organism>
<evidence type="ECO:0000256" key="1">
    <source>
        <dbReference type="ARBA" id="ARBA00004496"/>
    </source>
</evidence>
<dbReference type="GO" id="GO:0016740">
    <property type="term" value="F:transferase activity"/>
    <property type="evidence" value="ECO:0007669"/>
    <property type="project" value="UniProtKB-ARBA"/>
</dbReference>
<name>A0A931B002_9FIRM</name>
<dbReference type="GO" id="GO:0005524">
    <property type="term" value="F:ATP binding"/>
    <property type="evidence" value="ECO:0007669"/>
    <property type="project" value="UniProtKB-UniRule"/>
</dbReference>
<dbReference type="InterPro" id="IPR033729">
    <property type="entry name" value="SerRS_core"/>
</dbReference>
<dbReference type="InterPro" id="IPR006195">
    <property type="entry name" value="aa-tRNA-synth_II"/>
</dbReference>
<keyword evidence="15" id="KW-0175">Coiled coil</keyword>
<keyword evidence="9 12" id="KW-0030">Aminoacyl-tRNA synthetase</keyword>
<dbReference type="HAMAP" id="MF_00176">
    <property type="entry name" value="Ser_tRNA_synth_type1"/>
    <property type="match status" value="1"/>
</dbReference>
<dbReference type="Pfam" id="PF02403">
    <property type="entry name" value="Seryl_tRNA_N"/>
    <property type="match status" value="1"/>
</dbReference>
<protein>
    <recommendedName>
        <fullName evidence="12">Serine--tRNA ligase</fullName>
        <ecNumber evidence="12">6.1.1.11</ecNumber>
    </recommendedName>
    <alternativeName>
        <fullName evidence="12">Seryl-tRNA synthetase</fullName>
        <shortName evidence="12">SerRS</shortName>
    </alternativeName>
    <alternativeName>
        <fullName evidence="12">Seryl-tRNA(Ser/Sec) synthetase</fullName>
    </alternativeName>
</protein>
<comment type="catalytic activity">
    <reaction evidence="10 12">
        <text>tRNA(Sec) + L-serine + ATP = L-seryl-tRNA(Sec) + AMP + diphosphate + H(+)</text>
        <dbReference type="Rhea" id="RHEA:42580"/>
        <dbReference type="Rhea" id="RHEA-COMP:9742"/>
        <dbReference type="Rhea" id="RHEA-COMP:10128"/>
        <dbReference type="ChEBI" id="CHEBI:15378"/>
        <dbReference type="ChEBI" id="CHEBI:30616"/>
        <dbReference type="ChEBI" id="CHEBI:33019"/>
        <dbReference type="ChEBI" id="CHEBI:33384"/>
        <dbReference type="ChEBI" id="CHEBI:78442"/>
        <dbReference type="ChEBI" id="CHEBI:78533"/>
        <dbReference type="ChEBI" id="CHEBI:456215"/>
        <dbReference type="EC" id="6.1.1.11"/>
    </reaction>
</comment>
<dbReference type="GO" id="GO:0016260">
    <property type="term" value="P:selenocysteine biosynthetic process"/>
    <property type="evidence" value="ECO:0007669"/>
    <property type="project" value="UniProtKB-UniRule"/>
</dbReference>
<evidence type="ECO:0000256" key="13">
    <source>
        <dbReference type="PIRSR" id="PIRSR001529-1"/>
    </source>
</evidence>
<dbReference type="NCBIfam" id="TIGR00414">
    <property type="entry name" value="serS"/>
    <property type="match status" value="1"/>
</dbReference>
<dbReference type="SUPFAM" id="SSF55681">
    <property type="entry name" value="Class II aaRS and biotin synthetases"/>
    <property type="match status" value="1"/>
</dbReference>
<keyword evidence="7 12" id="KW-0067">ATP-binding</keyword>
<dbReference type="PANTHER" id="PTHR43697">
    <property type="entry name" value="SERYL-TRNA SYNTHETASE"/>
    <property type="match status" value="1"/>
</dbReference>
<dbReference type="InterPro" id="IPR002314">
    <property type="entry name" value="aa-tRNA-synt_IIb"/>
</dbReference>
<evidence type="ECO:0000256" key="3">
    <source>
        <dbReference type="ARBA" id="ARBA00010728"/>
    </source>
</evidence>
<dbReference type="InterPro" id="IPR045864">
    <property type="entry name" value="aa-tRNA-synth_II/BPL/LPL"/>
</dbReference>
<comment type="subcellular location">
    <subcellularLocation>
        <location evidence="1 12">Cytoplasm</location>
    </subcellularLocation>
</comment>
<evidence type="ECO:0000313" key="17">
    <source>
        <dbReference type="EMBL" id="MBF8437903.1"/>
    </source>
</evidence>
<evidence type="ECO:0000259" key="16">
    <source>
        <dbReference type="PROSITE" id="PS50862"/>
    </source>
</evidence>
<dbReference type="Gene3D" id="1.10.287.40">
    <property type="entry name" value="Serine-tRNA synthetase, tRNA binding domain"/>
    <property type="match status" value="1"/>
</dbReference>
<comment type="domain">
    <text evidence="12">Consists of two distinct domains, a catalytic core and a N-terminal extension that is involved in tRNA binding.</text>
</comment>
<comment type="similarity">
    <text evidence="3 12">Belongs to the class-II aminoacyl-tRNA synthetase family. Type-1 seryl-tRNA synthetase subfamily.</text>
</comment>
<dbReference type="EMBL" id="JADPIE010000008">
    <property type="protein sequence ID" value="MBF8437903.1"/>
    <property type="molecule type" value="Genomic_DNA"/>
</dbReference>
<comment type="catalytic activity">
    <reaction evidence="11 12">
        <text>tRNA(Ser) + L-serine + ATP = L-seryl-tRNA(Ser) + AMP + diphosphate + H(+)</text>
        <dbReference type="Rhea" id="RHEA:12292"/>
        <dbReference type="Rhea" id="RHEA-COMP:9669"/>
        <dbReference type="Rhea" id="RHEA-COMP:9703"/>
        <dbReference type="ChEBI" id="CHEBI:15378"/>
        <dbReference type="ChEBI" id="CHEBI:30616"/>
        <dbReference type="ChEBI" id="CHEBI:33019"/>
        <dbReference type="ChEBI" id="CHEBI:33384"/>
        <dbReference type="ChEBI" id="CHEBI:78442"/>
        <dbReference type="ChEBI" id="CHEBI:78533"/>
        <dbReference type="ChEBI" id="CHEBI:456215"/>
        <dbReference type="EC" id="6.1.1.11"/>
    </reaction>
</comment>
<dbReference type="GO" id="GO:0006434">
    <property type="term" value="P:seryl-tRNA aminoacylation"/>
    <property type="evidence" value="ECO:0007669"/>
    <property type="project" value="UniProtKB-UniRule"/>
</dbReference>
<dbReference type="CDD" id="cd00770">
    <property type="entry name" value="SerRS_core"/>
    <property type="match status" value="1"/>
</dbReference>
<feature type="binding site" evidence="12">
    <location>
        <begin position="231"/>
        <end position="233"/>
    </location>
    <ligand>
        <name>L-serine</name>
        <dbReference type="ChEBI" id="CHEBI:33384"/>
    </ligand>
</feature>
<dbReference type="Gene3D" id="3.30.930.10">
    <property type="entry name" value="Bira Bifunctional Protein, Domain 2"/>
    <property type="match status" value="1"/>
</dbReference>
<keyword evidence="5 12" id="KW-0436">Ligase</keyword>
<comment type="caution">
    <text evidence="12">Lacks conserved residue(s) required for the propagation of feature annotation.</text>
</comment>
<evidence type="ECO:0000256" key="15">
    <source>
        <dbReference type="SAM" id="Coils"/>
    </source>
</evidence>
<dbReference type="AlphaFoldDB" id="A0A931B002"/>
<feature type="binding site" evidence="13">
    <location>
        <position position="262"/>
    </location>
    <ligand>
        <name>L-serine</name>
        <dbReference type="ChEBI" id="CHEBI:33384"/>
    </ligand>
</feature>
<comment type="subunit">
    <text evidence="12">Homodimer. The tRNA molecule binds across the dimer.</text>
</comment>
<evidence type="ECO:0000313" key="18">
    <source>
        <dbReference type="Proteomes" id="UP000621436"/>
    </source>
</evidence>
<comment type="pathway">
    <text evidence="2 12">Aminoacyl-tRNA biosynthesis; selenocysteinyl-tRNA(Sec) biosynthesis; L-seryl-tRNA(Sec) from L-serine and tRNA(Sec): step 1/1.</text>
</comment>
<evidence type="ECO:0000256" key="9">
    <source>
        <dbReference type="ARBA" id="ARBA00023146"/>
    </source>
</evidence>
<evidence type="ECO:0000256" key="12">
    <source>
        <dbReference type="HAMAP-Rule" id="MF_00176"/>
    </source>
</evidence>
<evidence type="ECO:0000256" key="5">
    <source>
        <dbReference type="ARBA" id="ARBA00022598"/>
    </source>
</evidence>
<dbReference type="PIRSF" id="PIRSF001529">
    <property type="entry name" value="Ser-tRNA-synth_IIa"/>
    <property type="match status" value="1"/>
</dbReference>
<dbReference type="PANTHER" id="PTHR43697:SF1">
    <property type="entry name" value="SERINE--TRNA LIGASE"/>
    <property type="match status" value="1"/>
</dbReference>
<feature type="binding site" evidence="13">
    <location>
        <position position="383"/>
    </location>
    <ligand>
        <name>L-serine</name>
        <dbReference type="ChEBI" id="CHEBI:33384"/>
    </ligand>
</feature>
<dbReference type="GO" id="GO:0004828">
    <property type="term" value="F:serine-tRNA ligase activity"/>
    <property type="evidence" value="ECO:0007669"/>
    <property type="project" value="UniProtKB-UniRule"/>
</dbReference>
<accession>A0A931B002</accession>
<sequence>MLDLKFIRENPDLVKESLTKRGLNSELVDEFLEYDNKRRDILYEVEQLRHKRNVASEKIGQLKRAGEDVQPMITEMKDVSDRIKSFENELDDVEKNVNSIRLEIPNIPHEDVPVGDDEEDNELIRKWGEPRNFDFDFKPHWELGENLDILDFERGTKVTGSRFTFLKGAGARLERALINFMLDYHRENHNYEEIFPPFIANNDSMTGTGQLPKFAADMFKLEDEEYYLIPTAEVPITNLYREEILDIDDLPIYHSAYSACFRAEAGAHGRDTRGIIRQHQFNKVEMVKFVTPETSYDELEKITNDAEDILQALELPYRVVRLCSGDLGFSAAMTYDLEVWIPAYDTYREISSCSNFEDYQARRAGLRYRPDPDSQTRYLHTLNGSGLAIGRTVAAILENYQNEDGTVSIPEVLKPYLGGMDKIEPK</sequence>
<feature type="domain" description="Aminoacyl-transfer RNA synthetases class-II family profile" evidence="16">
    <location>
        <begin position="166"/>
        <end position="410"/>
    </location>
</feature>
<comment type="function">
    <text evidence="12">Catalyzes the attachment of serine to tRNA(Ser). Is also able to aminoacylate tRNA(Sec) with serine, to form the misacylated tRNA L-seryl-tRNA(Sec), which will be further converted into selenocysteinyl-tRNA(Sec).</text>
</comment>
<dbReference type="GO" id="GO:0005737">
    <property type="term" value="C:cytoplasm"/>
    <property type="evidence" value="ECO:0007669"/>
    <property type="project" value="UniProtKB-SubCell"/>
</dbReference>
<dbReference type="Proteomes" id="UP000621436">
    <property type="component" value="Unassembled WGS sequence"/>
</dbReference>
<keyword evidence="18" id="KW-1185">Reference proteome</keyword>
<dbReference type="PRINTS" id="PR00981">
    <property type="entry name" value="TRNASYNTHSER"/>
</dbReference>
<dbReference type="SUPFAM" id="SSF46589">
    <property type="entry name" value="tRNA-binding arm"/>
    <property type="match status" value="1"/>
</dbReference>
<keyword evidence="6 12" id="KW-0547">Nucleotide-binding</keyword>